<comment type="similarity">
    <text evidence="2">Belongs to the EMC7 family.</text>
</comment>
<comment type="subcellular location">
    <subcellularLocation>
        <location evidence="1">Membrane</location>
        <topology evidence="1">Single-pass membrane protein</topology>
    </subcellularLocation>
</comment>
<reference evidence="10" key="2">
    <citation type="submission" date="2017-05" db="UniProtKB">
        <authorList>
            <consortium name="EnsemblMetazoa"/>
        </authorList>
    </citation>
    <scope>IDENTIFICATION</scope>
</reference>
<reference evidence="11" key="1">
    <citation type="journal article" date="2010" name="Nature">
        <title>The Amphimedon queenslandica genome and the evolution of animal complexity.</title>
        <authorList>
            <person name="Srivastava M."/>
            <person name="Simakov O."/>
            <person name="Chapman J."/>
            <person name="Fahey B."/>
            <person name="Gauthier M.E."/>
            <person name="Mitros T."/>
            <person name="Richards G.S."/>
            <person name="Conaco C."/>
            <person name="Dacre M."/>
            <person name="Hellsten U."/>
            <person name="Larroux C."/>
            <person name="Putnam N.H."/>
            <person name="Stanke M."/>
            <person name="Adamska M."/>
            <person name="Darling A."/>
            <person name="Degnan S.M."/>
            <person name="Oakley T.H."/>
            <person name="Plachetzki D.C."/>
            <person name="Zhai Y."/>
            <person name="Adamski M."/>
            <person name="Calcino A."/>
            <person name="Cummins S.F."/>
            <person name="Goodstein D.M."/>
            <person name="Harris C."/>
            <person name="Jackson D.J."/>
            <person name="Leys S.P."/>
            <person name="Shu S."/>
            <person name="Woodcroft B.J."/>
            <person name="Vervoort M."/>
            <person name="Kosik K.S."/>
            <person name="Manning G."/>
            <person name="Degnan B.M."/>
            <person name="Rokhsar D.S."/>
        </authorList>
    </citation>
    <scope>NUCLEOTIDE SEQUENCE [LARGE SCALE GENOMIC DNA]</scope>
</reference>
<dbReference type="Proteomes" id="UP000007879">
    <property type="component" value="Unassembled WGS sequence"/>
</dbReference>
<feature type="compositionally biased region" description="Basic residues" evidence="7">
    <location>
        <begin position="219"/>
        <end position="231"/>
    </location>
</feature>
<dbReference type="InterPro" id="IPR013784">
    <property type="entry name" value="Carb-bd-like_fold"/>
</dbReference>
<evidence type="ECO:0000313" key="10">
    <source>
        <dbReference type="EnsemblMetazoa" id="Aqu2.1.34452_001"/>
    </source>
</evidence>
<keyword evidence="11" id="KW-1185">Reference proteome</keyword>
<dbReference type="Pfam" id="PF09430">
    <property type="entry name" value="EMC7_beta-sandw"/>
    <property type="match status" value="1"/>
</dbReference>
<evidence type="ECO:0000256" key="2">
    <source>
        <dbReference type="ARBA" id="ARBA00008880"/>
    </source>
</evidence>
<evidence type="ECO:0000256" key="1">
    <source>
        <dbReference type="ARBA" id="ARBA00004167"/>
    </source>
</evidence>
<feature type="signal peptide" evidence="8">
    <location>
        <begin position="1"/>
        <end position="18"/>
    </location>
</feature>
<dbReference type="STRING" id="400682.A0A1X7V4I3"/>
<keyword evidence="4 8" id="KW-0732">Signal</keyword>
<evidence type="ECO:0000313" key="11">
    <source>
        <dbReference type="Proteomes" id="UP000007879"/>
    </source>
</evidence>
<keyword evidence="5" id="KW-1133">Transmembrane helix</keyword>
<evidence type="ECO:0000256" key="4">
    <source>
        <dbReference type="ARBA" id="ARBA00022729"/>
    </source>
</evidence>
<dbReference type="InterPro" id="IPR019008">
    <property type="entry name" value="Beta_sandwich_EMC7"/>
</dbReference>
<evidence type="ECO:0000256" key="7">
    <source>
        <dbReference type="SAM" id="MobiDB-lite"/>
    </source>
</evidence>
<keyword evidence="6" id="KW-0472">Membrane</keyword>
<feature type="chain" id="PRO_5010871906" description="ER membrane protein complex subunit 7 beta-sandwich domain-containing protein" evidence="8">
    <location>
        <begin position="19"/>
        <end position="231"/>
    </location>
</feature>
<evidence type="ECO:0000256" key="8">
    <source>
        <dbReference type="SAM" id="SignalP"/>
    </source>
</evidence>
<dbReference type="PANTHER" id="PTHR13605">
    <property type="entry name" value="ER MEMBRANE PROTEIN COMPLEX SUBUNIT 7"/>
    <property type="match status" value="1"/>
</dbReference>
<keyword evidence="3" id="KW-0812">Transmembrane</keyword>
<dbReference type="EnsemblMetazoa" id="XM_003385788.3">
    <property type="protein sequence ID" value="XP_003385836.1"/>
    <property type="gene ID" value="LOC100632535"/>
</dbReference>
<protein>
    <recommendedName>
        <fullName evidence="9">ER membrane protein complex subunit 7 beta-sandwich domain-containing protein</fullName>
    </recommendedName>
</protein>
<dbReference type="EnsemblMetazoa" id="Aqu2.1.34452_001">
    <property type="protein sequence ID" value="Aqu2.1.34452_001"/>
    <property type="gene ID" value="Aqu2.1.34452"/>
</dbReference>
<evidence type="ECO:0000256" key="5">
    <source>
        <dbReference type="ARBA" id="ARBA00022989"/>
    </source>
</evidence>
<dbReference type="PANTHER" id="PTHR13605:SF4">
    <property type="entry name" value="ER MEMBRANE PROTEIN COMPLEX SUBUNIT 7"/>
    <property type="match status" value="1"/>
</dbReference>
<evidence type="ECO:0000256" key="6">
    <source>
        <dbReference type="ARBA" id="ARBA00023136"/>
    </source>
</evidence>
<dbReference type="KEGG" id="aqu:100632535"/>
<dbReference type="OMA" id="EMENMQM"/>
<accession>A0A1X7V4I3</accession>
<dbReference type="GO" id="GO:0030246">
    <property type="term" value="F:carbohydrate binding"/>
    <property type="evidence" value="ECO:0007669"/>
    <property type="project" value="InterPro"/>
</dbReference>
<dbReference type="AlphaFoldDB" id="A0A1X7V4I3"/>
<proteinExistence type="inferred from homology"/>
<gene>
    <name evidence="10" type="primary">100632535</name>
</gene>
<dbReference type="OrthoDB" id="27095at2759"/>
<dbReference type="InParanoid" id="A0A1X7V4I3"/>
<dbReference type="InterPro" id="IPR039163">
    <property type="entry name" value="EMC7"/>
</dbReference>
<dbReference type="SUPFAM" id="SSF49452">
    <property type="entry name" value="Starch-binding domain-like"/>
    <property type="match status" value="1"/>
</dbReference>
<dbReference type="FunCoup" id="A0A1X7V4I3">
    <property type="interactions" value="531"/>
</dbReference>
<dbReference type="eggNOG" id="KOG3306">
    <property type="taxonomic scope" value="Eukaryota"/>
</dbReference>
<evidence type="ECO:0000259" key="9">
    <source>
        <dbReference type="Pfam" id="PF09430"/>
    </source>
</evidence>
<sequence>MAVIHYLVLFFLYHFVCGSEEVSAQDSSDKNSPKLYTIEGTAEITGNPDTKTWITEAKVLVDGGRYIGHLKASGDFKIHHIPPGSYLVELVHPNYIFEGVRVDISSKSGKIRARKVNPMKPGSVISLPYPIRFTTKGQAGFFEKREGWNIMDIAKNPMVLFLVAPLLLMLLLPRLMNMADPSTQKEMQESMQMFQNPSSSMPSMEEMFTNFFGGGGGGGKKRATGTSKKNK</sequence>
<organism evidence="10">
    <name type="scientific">Amphimedon queenslandica</name>
    <name type="common">Sponge</name>
    <dbReference type="NCBI Taxonomy" id="400682"/>
    <lineage>
        <taxon>Eukaryota</taxon>
        <taxon>Metazoa</taxon>
        <taxon>Porifera</taxon>
        <taxon>Demospongiae</taxon>
        <taxon>Heteroscleromorpha</taxon>
        <taxon>Haplosclerida</taxon>
        <taxon>Niphatidae</taxon>
        <taxon>Amphimedon</taxon>
    </lineage>
</organism>
<dbReference type="GO" id="GO:0072546">
    <property type="term" value="C:EMC complex"/>
    <property type="evidence" value="ECO:0007669"/>
    <property type="project" value="TreeGrafter"/>
</dbReference>
<name>A0A1X7V4I3_AMPQE</name>
<feature type="domain" description="ER membrane protein complex subunit 7 beta-sandwich" evidence="9">
    <location>
        <begin position="49"/>
        <end position="160"/>
    </location>
</feature>
<evidence type="ECO:0000256" key="3">
    <source>
        <dbReference type="ARBA" id="ARBA00022692"/>
    </source>
</evidence>
<feature type="region of interest" description="Disordered" evidence="7">
    <location>
        <begin position="212"/>
        <end position="231"/>
    </location>
</feature>